<protein>
    <submittedName>
        <fullName evidence="4">Universal stress protein</fullName>
    </submittedName>
</protein>
<sequence>MNHEPTTGPDPHRGAVVAGVDGSPEARAAVLWAAAEAGRRGLPLRIVHASGTDTRTPYASVETLERIRHEGHDLLVRTADLVAERFPDLPVTRTLSHRQPAAALLDAAGDDGTIVVGNRGHGGFTALMLGSVGLDVASRAKAPVIVVRGDLERPRTGTVVAAVKGEEDHHWVRHAARAARWREATLRLITVWSPVSQVGEAVTMLDNVDEIAHERVHELHELADRLREEFPGLTVTIEVVSGHSTAGRLVEATEQADLVVVSTHRKPLGLGRTLGRVTHALLHHAHCPVEVVPRPKHEGDPLDRDAADEEV</sequence>
<feature type="domain" description="UspA" evidence="3">
    <location>
        <begin position="158"/>
        <end position="293"/>
    </location>
</feature>
<dbReference type="Gene3D" id="3.40.50.620">
    <property type="entry name" value="HUPs"/>
    <property type="match status" value="2"/>
</dbReference>
<dbReference type="RefSeq" id="WP_345693187.1">
    <property type="nucleotide sequence ID" value="NZ_BAABIT010000001.1"/>
</dbReference>
<dbReference type="InterPro" id="IPR014729">
    <property type="entry name" value="Rossmann-like_a/b/a_fold"/>
</dbReference>
<dbReference type="SUPFAM" id="SSF52402">
    <property type="entry name" value="Adenine nucleotide alpha hydrolases-like"/>
    <property type="match status" value="2"/>
</dbReference>
<dbReference type="Pfam" id="PF00582">
    <property type="entry name" value="Usp"/>
    <property type="match status" value="2"/>
</dbReference>
<comment type="caution">
    <text evidence="4">The sequence shown here is derived from an EMBL/GenBank/DDBJ whole genome shotgun (WGS) entry which is preliminary data.</text>
</comment>
<dbReference type="Proteomes" id="UP001595829">
    <property type="component" value="Unassembled WGS sequence"/>
</dbReference>
<feature type="domain" description="UspA" evidence="3">
    <location>
        <begin position="16"/>
        <end position="148"/>
    </location>
</feature>
<reference evidence="5" key="1">
    <citation type="journal article" date="2019" name="Int. J. Syst. Evol. Microbiol.">
        <title>The Global Catalogue of Microorganisms (GCM) 10K type strain sequencing project: providing services to taxonomists for standard genome sequencing and annotation.</title>
        <authorList>
            <consortium name="The Broad Institute Genomics Platform"/>
            <consortium name="The Broad Institute Genome Sequencing Center for Infectious Disease"/>
            <person name="Wu L."/>
            <person name="Ma J."/>
        </authorList>
    </citation>
    <scope>NUCLEOTIDE SEQUENCE [LARGE SCALE GENOMIC DNA]</scope>
    <source>
        <strain evidence="5">CGMCC 4.1648</strain>
    </source>
</reference>
<dbReference type="PANTHER" id="PTHR46268:SF6">
    <property type="entry name" value="UNIVERSAL STRESS PROTEIN UP12"/>
    <property type="match status" value="1"/>
</dbReference>
<comment type="similarity">
    <text evidence="1">Belongs to the universal stress protein A family.</text>
</comment>
<dbReference type="InterPro" id="IPR006016">
    <property type="entry name" value="UspA"/>
</dbReference>
<gene>
    <name evidence="4" type="ORF">ACFPM3_03430</name>
</gene>
<organism evidence="4 5">
    <name type="scientific">Streptomyces coeruleoprunus</name>
    <dbReference type="NCBI Taxonomy" id="285563"/>
    <lineage>
        <taxon>Bacteria</taxon>
        <taxon>Bacillati</taxon>
        <taxon>Actinomycetota</taxon>
        <taxon>Actinomycetes</taxon>
        <taxon>Kitasatosporales</taxon>
        <taxon>Streptomycetaceae</taxon>
        <taxon>Streptomyces</taxon>
    </lineage>
</organism>
<dbReference type="PRINTS" id="PR01438">
    <property type="entry name" value="UNVRSLSTRESS"/>
</dbReference>
<feature type="compositionally biased region" description="Basic and acidic residues" evidence="2">
    <location>
        <begin position="293"/>
        <end position="305"/>
    </location>
</feature>
<name>A0ABV9XC03_9ACTN</name>
<keyword evidence="5" id="KW-1185">Reference proteome</keyword>
<accession>A0ABV9XC03</accession>
<dbReference type="EMBL" id="JBHSJD010000002">
    <property type="protein sequence ID" value="MFC5021202.1"/>
    <property type="molecule type" value="Genomic_DNA"/>
</dbReference>
<evidence type="ECO:0000256" key="1">
    <source>
        <dbReference type="ARBA" id="ARBA00008791"/>
    </source>
</evidence>
<feature type="region of interest" description="Disordered" evidence="2">
    <location>
        <begin position="292"/>
        <end position="311"/>
    </location>
</feature>
<dbReference type="PANTHER" id="PTHR46268">
    <property type="entry name" value="STRESS RESPONSE PROTEIN NHAX"/>
    <property type="match status" value="1"/>
</dbReference>
<proteinExistence type="inferred from homology"/>
<evidence type="ECO:0000313" key="5">
    <source>
        <dbReference type="Proteomes" id="UP001595829"/>
    </source>
</evidence>
<evidence type="ECO:0000313" key="4">
    <source>
        <dbReference type="EMBL" id="MFC5021202.1"/>
    </source>
</evidence>
<evidence type="ECO:0000256" key="2">
    <source>
        <dbReference type="SAM" id="MobiDB-lite"/>
    </source>
</evidence>
<evidence type="ECO:0000259" key="3">
    <source>
        <dbReference type="Pfam" id="PF00582"/>
    </source>
</evidence>
<dbReference type="InterPro" id="IPR006015">
    <property type="entry name" value="Universal_stress_UspA"/>
</dbReference>